<evidence type="ECO:0000256" key="1">
    <source>
        <dbReference type="SAM" id="Phobius"/>
    </source>
</evidence>
<dbReference type="GO" id="GO:0042765">
    <property type="term" value="C:GPI-anchor transamidase complex"/>
    <property type="evidence" value="ECO:0007669"/>
    <property type="project" value="InterPro"/>
</dbReference>
<protein>
    <submittedName>
        <fullName evidence="2">Similar to Saccharomyces cerevisiae YLR088W GAA1 Subunit of the GPI (Glycosylphosphatidylinositol):protein transamidase complex</fullName>
    </submittedName>
</protein>
<comment type="caution">
    <text evidence="2">The sequence shown here is derived from an EMBL/GenBank/DDBJ whole genome shotgun (WGS) entry which is preliminary data.</text>
</comment>
<dbReference type="Proteomes" id="UP000242525">
    <property type="component" value="Unassembled WGS sequence"/>
</dbReference>
<dbReference type="EMBL" id="CCBN010000014">
    <property type="protein sequence ID" value="CDO56278.1"/>
    <property type="molecule type" value="Genomic_DNA"/>
</dbReference>
<dbReference type="Gene3D" id="3.40.630.10">
    <property type="entry name" value="Zn peptidases"/>
    <property type="match status" value="1"/>
</dbReference>
<feature type="transmembrane region" description="Helical" evidence="1">
    <location>
        <begin position="581"/>
        <end position="604"/>
    </location>
</feature>
<evidence type="ECO:0000313" key="2">
    <source>
        <dbReference type="EMBL" id="CDO56278.1"/>
    </source>
</evidence>
<dbReference type="Pfam" id="PF04114">
    <property type="entry name" value="Gaa1"/>
    <property type="match status" value="1"/>
</dbReference>
<gene>
    <name evidence="2" type="ORF">BN980_GECA14s02078g</name>
</gene>
<feature type="transmembrane region" description="Helical" evidence="1">
    <location>
        <begin position="401"/>
        <end position="425"/>
    </location>
</feature>
<keyword evidence="1" id="KW-0472">Membrane</keyword>
<dbReference type="GO" id="GO:0016255">
    <property type="term" value="P:attachment of GPI anchor to protein"/>
    <property type="evidence" value="ECO:0007669"/>
    <property type="project" value="TreeGrafter"/>
</dbReference>
<dbReference type="PANTHER" id="PTHR13304">
    <property type="entry name" value="GLYCOSYLPHOSPHATIDYLINOSITOL ANCHOR ATTACHMENT 1 PROTEIN"/>
    <property type="match status" value="1"/>
</dbReference>
<dbReference type="OrthoDB" id="445301at2759"/>
<evidence type="ECO:0000313" key="3">
    <source>
        <dbReference type="Proteomes" id="UP000242525"/>
    </source>
</evidence>
<organism evidence="2 3">
    <name type="scientific">Geotrichum candidum</name>
    <name type="common">Oospora lactis</name>
    <name type="synonym">Dipodascus geotrichum</name>
    <dbReference type="NCBI Taxonomy" id="1173061"/>
    <lineage>
        <taxon>Eukaryota</taxon>
        <taxon>Fungi</taxon>
        <taxon>Dikarya</taxon>
        <taxon>Ascomycota</taxon>
        <taxon>Saccharomycotina</taxon>
        <taxon>Dipodascomycetes</taxon>
        <taxon>Dipodascales</taxon>
        <taxon>Dipodascaceae</taxon>
        <taxon>Geotrichum</taxon>
    </lineage>
</organism>
<dbReference type="STRING" id="1173061.A0A0J9XFJ2"/>
<feature type="transmembrane region" description="Helical" evidence="1">
    <location>
        <begin position="527"/>
        <end position="544"/>
    </location>
</feature>
<feature type="transmembrane region" description="Helical" evidence="1">
    <location>
        <begin position="431"/>
        <end position="454"/>
    </location>
</feature>
<name>A0A0J9XFJ2_GEOCN</name>
<dbReference type="AlphaFoldDB" id="A0A0J9XFJ2"/>
<feature type="transmembrane region" description="Helical" evidence="1">
    <location>
        <begin position="466"/>
        <end position="487"/>
    </location>
</feature>
<feature type="transmembrane region" description="Helical" evidence="1">
    <location>
        <begin position="21"/>
        <end position="42"/>
    </location>
</feature>
<feature type="transmembrane region" description="Helical" evidence="1">
    <location>
        <begin position="360"/>
        <end position="380"/>
    </location>
</feature>
<keyword evidence="1" id="KW-1133">Transmembrane helix</keyword>
<dbReference type="InterPro" id="IPR007246">
    <property type="entry name" value="Gaa1"/>
</dbReference>
<feature type="transmembrane region" description="Helical" evidence="1">
    <location>
        <begin position="493"/>
        <end position="515"/>
    </location>
</feature>
<keyword evidence="1" id="KW-0812">Transmembrane</keyword>
<keyword evidence="3" id="KW-1185">Reference proteome</keyword>
<dbReference type="PANTHER" id="PTHR13304:SF0">
    <property type="entry name" value="GLYCOSYLPHOSPHATIDYLINOSITOL ANCHOR ATTACHMENT 1 PROTEIN"/>
    <property type="match status" value="1"/>
</dbReference>
<proteinExistence type="predicted"/>
<dbReference type="PIRSF" id="PIRSF036762">
    <property type="entry name" value="GAA1"/>
    <property type="match status" value="1"/>
</dbReference>
<reference evidence="2" key="1">
    <citation type="submission" date="2014-03" db="EMBL/GenBank/DDBJ databases">
        <authorList>
            <person name="Casaregola S."/>
        </authorList>
    </citation>
    <scope>NUCLEOTIDE SEQUENCE [LARGE SCALE GENOMIC DNA]</scope>
    <source>
        <strain evidence="2">CLIB 918</strain>
    </source>
</reference>
<accession>A0A0J9XFJ2</accession>
<sequence length="620" mass="68784">MGLFEVIQRIAIKFGLLSKMVRILPGLSLLFSLAGIALLAMLPMEGQFRNTYISENALLPAQASTYFRESEWNIVRGYRHEVHMLESANSSTRTEAIQGWFEDIGLKTSVQDWEMSYGSEKRSGSNVYGILHAPRGENTEAMVLVAPWLNQDGEYNDGGISLVVALARYLSKWSVWSKNVIFVVTSDSHLAMRSWVSAYHSSLGNTAGEIEAAIVLDYPSKSDHFESLEVVYEGLNGQLPNLDLVNTAIKIARLESIPVVIQGLGKLGYQFYTERALAFFRGILSQLSAGIRPGPGSDTFSGYRINAITIRAKGTEGWGDITTFGRVAESTLRSINNLMEHFHQSFFFYFLMTPQKFVSIGTYLPAVLLVSISYPLMAFYNIATKFMTAEQNVSILDRKTILLPFILLSSIYLGCFVFGFSTLHILSSNAVVTTIMALSIAQAVYTIKLLISVFKSDTGTAMETAIQLPASALSFAHAYAMIVHGLILTILGMINFSLGFFLGVVTLPLTWLRPLSHEASPAQRRHHYIVSAILLTVSTPWLWLKIISFLSSHDDLPITASKHDLYNIVDNLLWGWRGLDVWTWGVISGVWLPMWLVGVSIVIFGQGSAGLDIDEKVKVQ</sequence>